<keyword evidence="1" id="KW-0472">Membrane</keyword>
<protein>
    <submittedName>
        <fullName evidence="3">Thiol-disulfide isomerase or thioredoxin</fullName>
    </submittedName>
</protein>
<feature type="domain" description="Thioredoxin-like fold" evidence="2">
    <location>
        <begin position="69"/>
        <end position="155"/>
    </location>
</feature>
<dbReference type="Pfam" id="PF13905">
    <property type="entry name" value="Thioredoxin_8"/>
    <property type="match status" value="1"/>
</dbReference>
<evidence type="ECO:0000256" key="1">
    <source>
        <dbReference type="SAM" id="Phobius"/>
    </source>
</evidence>
<dbReference type="OrthoDB" id="1524267at2"/>
<dbReference type="PANTHER" id="PTHR42852:SF13">
    <property type="entry name" value="PROTEIN DIPZ"/>
    <property type="match status" value="1"/>
</dbReference>
<dbReference type="InterPro" id="IPR012336">
    <property type="entry name" value="Thioredoxin-like_fold"/>
</dbReference>
<evidence type="ECO:0000313" key="3">
    <source>
        <dbReference type="EMBL" id="TYP95283.1"/>
    </source>
</evidence>
<accession>A0A5D3YQM1</accession>
<organism evidence="3 4">
    <name type="scientific">Fodinibius salinus</name>
    <dbReference type="NCBI Taxonomy" id="860790"/>
    <lineage>
        <taxon>Bacteria</taxon>
        <taxon>Pseudomonadati</taxon>
        <taxon>Balneolota</taxon>
        <taxon>Balneolia</taxon>
        <taxon>Balneolales</taxon>
        <taxon>Balneolaceae</taxon>
        <taxon>Fodinibius</taxon>
    </lineage>
</organism>
<evidence type="ECO:0000313" key="4">
    <source>
        <dbReference type="Proteomes" id="UP000324595"/>
    </source>
</evidence>
<keyword evidence="3" id="KW-0413">Isomerase</keyword>
<dbReference type="GO" id="GO:0016853">
    <property type="term" value="F:isomerase activity"/>
    <property type="evidence" value="ECO:0007669"/>
    <property type="project" value="UniProtKB-KW"/>
</dbReference>
<dbReference type="InterPro" id="IPR036249">
    <property type="entry name" value="Thioredoxin-like_sf"/>
</dbReference>
<dbReference type="PANTHER" id="PTHR42852">
    <property type="entry name" value="THIOL:DISULFIDE INTERCHANGE PROTEIN DSBE"/>
    <property type="match status" value="1"/>
</dbReference>
<dbReference type="Gene3D" id="3.40.30.10">
    <property type="entry name" value="Glutaredoxin"/>
    <property type="match status" value="1"/>
</dbReference>
<sequence length="180" mass="20543">MKLDPKYFNTFLAICFVIAAGLIVFFTLSNRSSEHKAFQERMFEQDSLRIVTWNKVQTDDSLRISDFKGKFVVVDFWGNWSKASLRSHRQLAKVKQQYSDSIAVIAAAVGLQKDEAINYIQENQFPFNFVAGSKQFSEFQIPGLPAQLVYNPKGQLESIFMGYSDKGQYDSLKTIISDGR</sequence>
<dbReference type="Proteomes" id="UP000324595">
    <property type="component" value="Unassembled WGS sequence"/>
</dbReference>
<reference evidence="3 4" key="1">
    <citation type="submission" date="2019-07" db="EMBL/GenBank/DDBJ databases">
        <title>Genomic Encyclopedia of Archaeal and Bacterial Type Strains, Phase II (KMG-II): from individual species to whole genera.</title>
        <authorList>
            <person name="Goeker M."/>
        </authorList>
    </citation>
    <scope>NUCLEOTIDE SEQUENCE [LARGE SCALE GENOMIC DNA]</scope>
    <source>
        <strain evidence="3 4">DSM 21935</strain>
    </source>
</reference>
<dbReference type="SUPFAM" id="SSF52833">
    <property type="entry name" value="Thioredoxin-like"/>
    <property type="match status" value="1"/>
</dbReference>
<evidence type="ECO:0000259" key="2">
    <source>
        <dbReference type="Pfam" id="PF13905"/>
    </source>
</evidence>
<name>A0A5D3YQM1_9BACT</name>
<comment type="caution">
    <text evidence="3">The sequence shown here is derived from an EMBL/GenBank/DDBJ whole genome shotgun (WGS) entry which is preliminary data.</text>
</comment>
<dbReference type="CDD" id="cd02966">
    <property type="entry name" value="TlpA_like_family"/>
    <property type="match status" value="1"/>
</dbReference>
<keyword evidence="1" id="KW-1133">Transmembrane helix</keyword>
<dbReference type="RefSeq" id="WP_148897958.1">
    <property type="nucleotide sequence ID" value="NZ_VNHY01000001.1"/>
</dbReference>
<proteinExistence type="predicted"/>
<keyword evidence="4" id="KW-1185">Reference proteome</keyword>
<gene>
    <name evidence="3" type="ORF">LX73_0581</name>
</gene>
<feature type="transmembrane region" description="Helical" evidence="1">
    <location>
        <begin position="7"/>
        <end position="28"/>
    </location>
</feature>
<dbReference type="InterPro" id="IPR050553">
    <property type="entry name" value="Thioredoxin_ResA/DsbE_sf"/>
</dbReference>
<dbReference type="AlphaFoldDB" id="A0A5D3YQM1"/>
<dbReference type="EMBL" id="VNHY01000001">
    <property type="protein sequence ID" value="TYP95283.1"/>
    <property type="molecule type" value="Genomic_DNA"/>
</dbReference>
<keyword evidence="1" id="KW-0812">Transmembrane</keyword>